<dbReference type="EMBL" id="KN831985">
    <property type="protein sequence ID" value="KIO01866.1"/>
    <property type="molecule type" value="Genomic_DNA"/>
</dbReference>
<protein>
    <submittedName>
        <fullName evidence="1">Uncharacterized protein</fullName>
    </submittedName>
</protein>
<reference evidence="1 2" key="1">
    <citation type="submission" date="2014-04" db="EMBL/GenBank/DDBJ databases">
        <authorList>
            <consortium name="DOE Joint Genome Institute"/>
            <person name="Kuo A."/>
            <person name="Kohler A."/>
            <person name="Costa M.D."/>
            <person name="Nagy L.G."/>
            <person name="Floudas D."/>
            <person name="Copeland A."/>
            <person name="Barry K.W."/>
            <person name="Cichocki N."/>
            <person name="Veneault-Fourrey C."/>
            <person name="LaButti K."/>
            <person name="Lindquist E.A."/>
            <person name="Lipzen A."/>
            <person name="Lundell T."/>
            <person name="Morin E."/>
            <person name="Murat C."/>
            <person name="Sun H."/>
            <person name="Tunlid A."/>
            <person name="Henrissat B."/>
            <person name="Grigoriev I.V."/>
            <person name="Hibbett D.S."/>
            <person name="Martin F."/>
            <person name="Nordberg H.P."/>
            <person name="Cantor M.N."/>
            <person name="Hua S.X."/>
        </authorList>
    </citation>
    <scope>NUCLEOTIDE SEQUENCE [LARGE SCALE GENOMIC DNA]</scope>
    <source>
        <strain evidence="1 2">Marx 270</strain>
    </source>
</reference>
<keyword evidence="2" id="KW-1185">Reference proteome</keyword>
<sequence>MVLDDFLRDNLECGTSSMNYYSKLYQITCSVFPHLIPVRFSILVPSVGISEGSIRIDTMSFDGLRRNGNTSSYLNGMDSMGQPGQQRKWTGIILCSMPPAWNKC</sequence>
<reference evidence="2" key="2">
    <citation type="submission" date="2015-01" db="EMBL/GenBank/DDBJ databases">
        <title>Evolutionary Origins and Diversification of the Mycorrhizal Mutualists.</title>
        <authorList>
            <consortium name="DOE Joint Genome Institute"/>
            <consortium name="Mycorrhizal Genomics Consortium"/>
            <person name="Kohler A."/>
            <person name="Kuo A."/>
            <person name="Nagy L.G."/>
            <person name="Floudas D."/>
            <person name="Copeland A."/>
            <person name="Barry K.W."/>
            <person name="Cichocki N."/>
            <person name="Veneault-Fourrey C."/>
            <person name="LaButti K."/>
            <person name="Lindquist E.A."/>
            <person name="Lipzen A."/>
            <person name="Lundell T."/>
            <person name="Morin E."/>
            <person name="Murat C."/>
            <person name="Riley R."/>
            <person name="Ohm R."/>
            <person name="Sun H."/>
            <person name="Tunlid A."/>
            <person name="Henrissat B."/>
            <person name="Grigoriev I.V."/>
            <person name="Hibbett D.S."/>
            <person name="Martin F."/>
        </authorList>
    </citation>
    <scope>NUCLEOTIDE SEQUENCE [LARGE SCALE GENOMIC DNA]</scope>
    <source>
        <strain evidence="2">Marx 270</strain>
    </source>
</reference>
<name>A0A0C3P319_PISTI</name>
<accession>A0A0C3P319</accession>
<dbReference type="HOGENOM" id="CLU_2251171_0_0_1"/>
<evidence type="ECO:0000313" key="2">
    <source>
        <dbReference type="Proteomes" id="UP000054217"/>
    </source>
</evidence>
<dbReference type="Proteomes" id="UP000054217">
    <property type="component" value="Unassembled WGS sequence"/>
</dbReference>
<organism evidence="1 2">
    <name type="scientific">Pisolithus tinctorius Marx 270</name>
    <dbReference type="NCBI Taxonomy" id="870435"/>
    <lineage>
        <taxon>Eukaryota</taxon>
        <taxon>Fungi</taxon>
        <taxon>Dikarya</taxon>
        <taxon>Basidiomycota</taxon>
        <taxon>Agaricomycotina</taxon>
        <taxon>Agaricomycetes</taxon>
        <taxon>Agaricomycetidae</taxon>
        <taxon>Boletales</taxon>
        <taxon>Sclerodermatineae</taxon>
        <taxon>Pisolithaceae</taxon>
        <taxon>Pisolithus</taxon>
    </lineage>
</organism>
<evidence type="ECO:0000313" key="1">
    <source>
        <dbReference type="EMBL" id="KIO01866.1"/>
    </source>
</evidence>
<gene>
    <name evidence="1" type="ORF">M404DRAFT_149035</name>
</gene>
<proteinExistence type="predicted"/>
<dbReference type="AlphaFoldDB" id="A0A0C3P319"/>
<dbReference type="InParanoid" id="A0A0C3P319"/>